<evidence type="ECO:0000313" key="1">
    <source>
        <dbReference type="EMBL" id="CSD10222.1"/>
    </source>
</evidence>
<dbReference type="EMBL" id="CWQY01000027">
    <property type="protein sequence ID" value="CSD10222.1"/>
    <property type="molecule type" value="Genomic_DNA"/>
</dbReference>
<name>A0A656AIL8_VIBCL</name>
<organism evidence="1 2">
    <name type="scientific">Vibrio cholerae</name>
    <dbReference type="NCBI Taxonomy" id="666"/>
    <lineage>
        <taxon>Bacteria</taxon>
        <taxon>Pseudomonadati</taxon>
        <taxon>Pseudomonadota</taxon>
        <taxon>Gammaproteobacteria</taxon>
        <taxon>Vibrionales</taxon>
        <taxon>Vibrionaceae</taxon>
        <taxon>Vibrio</taxon>
    </lineage>
</organism>
<sequence length="48" mass="5134">MLRAAFGNLIARISVAHYACGWVIVQYTSDTFGGIITAIAANHHTGML</sequence>
<gene>
    <name evidence="1" type="ORF">ERS013200_03174</name>
</gene>
<evidence type="ECO:0000313" key="2">
    <source>
        <dbReference type="Proteomes" id="UP000041770"/>
    </source>
</evidence>
<protein>
    <submittedName>
        <fullName evidence="1">Uncharacterized protein</fullName>
    </submittedName>
</protein>
<accession>A0A656AIL8</accession>
<dbReference type="AlphaFoldDB" id="A0A656AIL8"/>
<reference evidence="1 2" key="1">
    <citation type="submission" date="2015-07" db="EMBL/GenBank/DDBJ databases">
        <authorList>
            <consortium name="Pathogen Informatics"/>
        </authorList>
    </citation>
    <scope>NUCLEOTIDE SEQUENCE [LARGE SCALE GENOMIC DNA]</scope>
    <source>
        <strain evidence="1 2">A316</strain>
    </source>
</reference>
<proteinExistence type="predicted"/>
<dbReference type="Proteomes" id="UP000041770">
    <property type="component" value="Unassembled WGS sequence"/>
</dbReference>